<proteinExistence type="predicted"/>
<reference evidence="1" key="2">
    <citation type="submission" date="2021-04" db="EMBL/GenBank/DDBJ databases">
        <authorList>
            <person name="Gilroy R."/>
        </authorList>
    </citation>
    <scope>NUCLEOTIDE SEQUENCE</scope>
    <source>
        <strain evidence="1">CHK33-7979</strain>
    </source>
</reference>
<sequence length="690" mass="75639">MLKARNLDDQTYQEIVKAAEGRLPWLCPSWTDHNAHDPGITILELMAWYKELQQYQMNQVTDALRRKLLKLVGIYCRPAHPAGCAVELSPQDPPRLAGARLTTQEDIPFELTEAVPAHRPVLARICVEQGERLVDVGEMLGDRYITFQPFAPAEGRRSTLRVGFSALGEGELRLWFDVERPEGVSRNPFASPEQAPRVIRWCCIGAPDTLVVRDDTHALSQSGYVTLRPQGEWPADGEGLHWLKLSLEEAGCEEEVRLSGLSAGRYHALQQETWARTHWLRAPALPQWETCLADAQAVEGELAVFVRTRACWEQTGRWQSAAAPEGRLLRLDTSSAVQDGEDNVMVVSLDAFHCNGLIFDAKGLPGESFFLDLEGRTALRESFTLLCQTLGRDGQVRPELWRCVDDLYQWGPRDRVFVYDPLRETITFGDGAHGALLQGGKGAVLVSQLTLSYCEGGNIPGGESLRFVSDGCPVRNQAASGGTAQEGVLQAQARLLRELSTTRKCVSGEDYERLARQTPGLRVAAAKALPGYDPDEPTGVSRTPTVTVVVVPAGAGECPMPDTRFLETVRRQLDQVRPIGTQVRVVPPAYVALTAEITLWGGEADAEGALKASLRAYLSQSGIGGTLRAGDVAARAQAAPGVLRVRDVSLRAAGTGCYQNSEGDIRLPRLAIPYLKELRVTCLPVERIGR</sequence>
<evidence type="ECO:0000313" key="2">
    <source>
        <dbReference type="Proteomes" id="UP000886824"/>
    </source>
</evidence>
<protein>
    <submittedName>
        <fullName evidence="1">Baseplate J/gp47 family protein</fullName>
    </submittedName>
</protein>
<dbReference type="EMBL" id="DXCX01000087">
    <property type="protein sequence ID" value="HIY74023.1"/>
    <property type="molecule type" value="Genomic_DNA"/>
</dbReference>
<name>A0A9D2CEW8_9FIRM</name>
<accession>A0A9D2CEW8</accession>
<dbReference type="AlphaFoldDB" id="A0A9D2CEW8"/>
<organism evidence="1 2">
    <name type="scientific">Candidatus Intestinimonas merdavium</name>
    <dbReference type="NCBI Taxonomy" id="2838622"/>
    <lineage>
        <taxon>Bacteria</taxon>
        <taxon>Bacillati</taxon>
        <taxon>Bacillota</taxon>
        <taxon>Clostridia</taxon>
        <taxon>Eubacteriales</taxon>
        <taxon>Intestinimonas</taxon>
    </lineage>
</organism>
<evidence type="ECO:0000313" key="1">
    <source>
        <dbReference type="EMBL" id="HIY74023.1"/>
    </source>
</evidence>
<gene>
    <name evidence="1" type="ORF">H9826_08645</name>
</gene>
<dbReference type="Proteomes" id="UP000886824">
    <property type="component" value="Unassembled WGS sequence"/>
</dbReference>
<comment type="caution">
    <text evidence="1">The sequence shown here is derived from an EMBL/GenBank/DDBJ whole genome shotgun (WGS) entry which is preliminary data.</text>
</comment>
<reference evidence="1" key="1">
    <citation type="journal article" date="2021" name="PeerJ">
        <title>Extensive microbial diversity within the chicken gut microbiome revealed by metagenomics and culture.</title>
        <authorList>
            <person name="Gilroy R."/>
            <person name="Ravi A."/>
            <person name="Getino M."/>
            <person name="Pursley I."/>
            <person name="Horton D.L."/>
            <person name="Alikhan N.F."/>
            <person name="Baker D."/>
            <person name="Gharbi K."/>
            <person name="Hall N."/>
            <person name="Watson M."/>
            <person name="Adriaenssens E.M."/>
            <person name="Foster-Nyarko E."/>
            <person name="Jarju S."/>
            <person name="Secka A."/>
            <person name="Antonio M."/>
            <person name="Oren A."/>
            <person name="Chaudhuri R.R."/>
            <person name="La Ragione R."/>
            <person name="Hildebrand F."/>
            <person name="Pallen M.J."/>
        </authorList>
    </citation>
    <scope>NUCLEOTIDE SEQUENCE</scope>
    <source>
        <strain evidence="1">CHK33-7979</strain>
    </source>
</reference>